<dbReference type="AlphaFoldDB" id="A0A699HPZ6"/>
<protein>
    <submittedName>
        <fullName evidence="2">Integrase, catalytic region, zinc finger, CCHC-type, peptidase aspartic, catalytic</fullName>
    </submittedName>
</protein>
<evidence type="ECO:0000313" key="2">
    <source>
        <dbReference type="EMBL" id="GEY38302.1"/>
    </source>
</evidence>
<proteinExistence type="predicted"/>
<reference evidence="2" key="1">
    <citation type="journal article" date="2019" name="Sci. Rep.">
        <title>Draft genome of Tanacetum cinerariifolium, the natural source of mosquito coil.</title>
        <authorList>
            <person name="Yamashiro T."/>
            <person name="Shiraishi A."/>
            <person name="Satake H."/>
            <person name="Nakayama K."/>
        </authorList>
    </citation>
    <scope>NUCLEOTIDE SEQUENCE</scope>
</reference>
<feature type="compositionally biased region" description="Polar residues" evidence="1">
    <location>
        <begin position="174"/>
        <end position="192"/>
    </location>
</feature>
<evidence type="ECO:0000256" key="1">
    <source>
        <dbReference type="SAM" id="MobiDB-lite"/>
    </source>
</evidence>
<dbReference type="EMBL" id="BKCJ010173936">
    <property type="protein sequence ID" value="GEY38302.1"/>
    <property type="molecule type" value="Genomic_DNA"/>
</dbReference>
<gene>
    <name evidence="2" type="ORF">Tci_410276</name>
</gene>
<sequence>MALQPHSSEVKIQDLPCSIIKDKDMMKAQVHVSKSSAIFDEQVFPQRKHHCQIYHVVNNQAAKIMGYGDYQIRNIKISRVYYVKGLGHNLFSTSQFRDSDLEVAFWKHTFFVCNLEGVDLLIGSKDTNLYTLSLDDMLKSSSICLLSKASKTKSCLWQEVPAADAPRHVDPTGTPLSTSIDQDAPSASTLPT</sequence>
<name>A0A699HPZ6_TANCI</name>
<accession>A0A699HPZ6</accession>
<feature type="region of interest" description="Disordered" evidence="1">
    <location>
        <begin position="166"/>
        <end position="192"/>
    </location>
</feature>
<comment type="caution">
    <text evidence="2">The sequence shown here is derived from an EMBL/GenBank/DDBJ whole genome shotgun (WGS) entry which is preliminary data.</text>
</comment>
<organism evidence="2">
    <name type="scientific">Tanacetum cinerariifolium</name>
    <name type="common">Dalmatian daisy</name>
    <name type="synonym">Chrysanthemum cinerariifolium</name>
    <dbReference type="NCBI Taxonomy" id="118510"/>
    <lineage>
        <taxon>Eukaryota</taxon>
        <taxon>Viridiplantae</taxon>
        <taxon>Streptophyta</taxon>
        <taxon>Embryophyta</taxon>
        <taxon>Tracheophyta</taxon>
        <taxon>Spermatophyta</taxon>
        <taxon>Magnoliopsida</taxon>
        <taxon>eudicotyledons</taxon>
        <taxon>Gunneridae</taxon>
        <taxon>Pentapetalae</taxon>
        <taxon>asterids</taxon>
        <taxon>campanulids</taxon>
        <taxon>Asterales</taxon>
        <taxon>Asteraceae</taxon>
        <taxon>Asteroideae</taxon>
        <taxon>Anthemideae</taxon>
        <taxon>Anthemidinae</taxon>
        <taxon>Tanacetum</taxon>
    </lineage>
</organism>